<reference evidence="2 3" key="1">
    <citation type="submission" date="2018-03" db="EMBL/GenBank/DDBJ databases">
        <title>Ahniella affigens gen. nov., sp. nov., a gammaproteobacterium isolated from sandy soil near a stream.</title>
        <authorList>
            <person name="Ko Y."/>
            <person name="Kim J.-H."/>
        </authorList>
    </citation>
    <scope>NUCLEOTIDE SEQUENCE [LARGE SCALE GENOMIC DNA]</scope>
    <source>
        <strain evidence="2 3">D13</strain>
    </source>
</reference>
<dbReference type="KEGG" id="xba:C7S18_23015"/>
<dbReference type="Gene3D" id="3.40.50.2000">
    <property type="entry name" value="Glycogen Phosphorylase B"/>
    <property type="match status" value="1"/>
</dbReference>
<evidence type="ECO:0000313" key="3">
    <source>
        <dbReference type="Proteomes" id="UP000241074"/>
    </source>
</evidence>
<gene>
    <name evidence="2" type="ORF">C7S18_23015</name>
</gene>
<name>A0A2P1PYG6_9GAMM</name>
<sequence length="415" mass="45980">MKRLLIVSPSFLPSTSADMHRVRLLAPYAHARGWALEILCVRPEDHGAPQDPTLLAAFPDDIPIHRVPSPSARWHRWLGMGSLYRRCRPALQTAGDRLLMERAFDLVYFSSTAFDTFTLGPRWRRHFGVPFVLDYQDPWRNDYYRRQRIRPPGGWLKFSLGQLPARWREPAVLRMAAGITAVTPRYVDDLKRRYGVIPPSRVLPFPADLTPLPELALRVPRTWTSVGRGGTDLQPAAAALAAAMSALSSDAKTALQGLELRFIGTSYAPAGQGIPSIAPGLNVPSEFRVTEQTERVPVADARARQAESERLIALLSDDPGYQPSKLAGLIQSGKPLLIVAPRAHRVHSDLANVTGVVCLPIDPHAVFSASDVKALLAPTAPAWTDAHRAAFDPQHHAEALFAFFEEVFFAQKVRR</sequence>
<dbReference type="Proteomes" id="UP000241074">
    <property type="component" value="Chromosome"/>
</dbReference>
<keyword evidence="3" id="KW-1185">Reference proteome</keyword>
<feature type="domain" description="Glycosyltransferase subfamily 4-like N-terminal" evidence="1">
    <location>
        <begin position="21"/>
        <end position="206"/>
    </location>
</feature>
<organism evidence="2 3">
    <name type="scientific">Ahniella affigens</name>
    <dbReference type="NCBI Taxonomy" id="2021234"/>
    <lineage>
        <taxon>Bacteria</taxon>
        <taxon>Pseudomonadati</taxon>
        <taxon>Pseudomonadota</taxon>
        <taxon>Gammaproteobacteria</taxon>
        <taxon>Lysobacterales</taxon>
        <taxon>Rhodanobacteraceae</taxon>
        <taxon>Ahniella</taxon>
    </lineage>
</organism>
<dbReference type="SUPFAM" id="SSF53756">
    <property type="entry name" value="UDP-Glycosyltransferase/glycogen phosphorylase"/>
    <property type="match status" value="1"/>
</dbReference>
<reference evidence="2 3" key="2">
    <citation type="submission" date="2018-03" db="EMBL/GenBank/DDBJ databases">
        <authorList>
            <person name="Keele B.F."/>
        </authorList>
    </citation>
    <scope>NUCLEOTIDE SEQUENCE [LARGE SCALE GENOMIC DNA]</scope>
    <source>
        <strain evidence="2 3">D13</strain>
    </source>
</reference>
<accession>A0A2P1PYG6</accession>
<proteinExistence type="predicted"/>
<evidence type="ECO:0000313" key="2">
    <source>
        <dbReference type="EMBL" id="AVP99870.1"/>
    </source>
</evidence>
<protein>
    <recommendedName>
        <fullName evidence="1">Glycosyltransferase subfamily 4-like N-terminal domain-containing protein</fullName>
    </recommendedName>
</protein>
<evidence type="ECO:0000259" key="1">
    <source>
        <dbReference type="Pfam" id="PF13579"/>
    </source>
</evidence>
<dbReference type="AlphaFoldDB" id="A0A2P1PYG6"/>
<dbReference type="RefSeq" id="WP_106893789.1">
    <property type="nucleotide sequence ID" value="NZ_CP027860.1"/>
</dbReference>
<dbReference type="Pfam" id="PF13579">
    <property type="entry name" value="Glyco_trans_4_4"/>
    <property type="match status" value="1"/>
</dbReference>
<dbReference type="InterPro" id="IPR028098">
    <property type="entry name" value="Glyco_trans_4-like_N"/>
</dbReference>
<dbReference type="GO" id="GO:0016757">
    <property type="term" value="F:glycosyltransferase activity"/>
    <property type="evidence" value="ECO:0007669"/>
    <property type="project" value="UniProtKB-ARBA"/>
</dbReference>
<dbReference type="EMBL" id="CP027860">
    <property type="protein sequence ID" value="AVP99870.1"/>
    <property type="molecule type" value="Genomic_DNA"/>
</dbReference>
<dbReference type="OrthoDB" id="9794575at2"/>